<accession>E8UAY8</accession>
<dbReference type="KEGG" id="dmr:Deima_2594"/>
<dbReference type="eggNOG" id="ENOG5032VFP">
    <property type="taxonomic scope" value="Bacteria"/>
</dbReference>
<evidence type="ECO:0000256" key="2">
    <source>
        <dbReference type="SAM" id="Phobius"/>
    </source>
</evidence>
<keyword evidence="2" id="KW-1133">Transmembrane helix</keyword>
<reference evidence="4" key="2">
    <citation type="submission" date="2011-01" db="EMBL/GenBank/DDBJ databases">
        <title>The complete genome of Deinococcus maricopensis DSM 21211.</title>
        <authorList>
            <consortium name="US DOE Joint Genome Institute (JGI-PGF)"/>
            <person name="Lucas S."/>
            <person name="Copeland A."/>
            <person name="Lapidus A."/>
            <person name="Goodwin L."/>
            <person name="Pitluck S."/>
            <person name="Kyrpides N."/>
            <person name="Mavromatis K."/>
            <person name="Pagani I."/>
            <person name="Ivanova N."/>
            <person name="Ovchinnikova G."/>
            <person name="Zeytun A."/>
            <person name="Detter J.C."/>
            <person name="Han C."/>
            <person name="Land M."/>
            <person name="Hauser L."/>
            <person name="Markowitz V."/>
            <person name="Cheng J.-F."/>
            <person name="Hugenholtz P."/>
            <person name="Woyke T."/>
            <person name="Wu D."/>
            <person name="Pukall R."/>
            <person name="Gehrich-Schroeter G."/>
            <person name="Brambilla E."/>
            <person name="Klenk H.-P."/>
            <person name="Eisen J.A."/>
        </authorList>
    </citation>
    <scope>NUCLEOTIDE SEQUENCE [LARGE SCALE GENOMIC DNA]</scope>
    <source>
        <strain evidence="4">DSM 21211 / LMG 22137 / NRRL B-23946 / LB-34</strain>
    </source>
</reference>
<keyword evidence="3" id="KW-0238">DNA-binding</keyword>
<proteinExistence type="predicted"/>
<keyword evidence="4" id="KW-1185">Reference proteome</keyword>
<reference evidence="3 4" key="1">
    <citation type="journal article" date="2011" name="Stand. Genomic Sci.">
        <title>Complete genome sequence of Deinococcus maricopensis type strain (LB-34).</title>
        <authorList>
            <person name="Pukall R."/>
            <person name="Zeytun A."/>
            <person name="Lucas S."/>
            <person name="Lapidus A."/>
            <person name="Hammon N."/>
            <person name="Deshpande S."/>
            <person name="Nolan M."/>
            <person name="Cheng J.F."/>
            <person name="Pitluck S."/>
            <person name="Liolios K."/>
            <person name="Pagani I."/>
            <person name="Mikhailova N."/>
            <person name="Ivanova N."/>
            <person name="Mavromatis K."/>
            <person name="Pati A."/>
            <person name="Tapia R."/>
            <person name="Han C."/>
            <person name="Goodwin L."/>
            <person name="Chen A."/>
            <person name="Palaniappan K."/>
            <person name="Land M."/>
            <person name="Hauser L."/>
            <person name="Chang Y.J."/>
            <person name="Jeffries C.D."/>
            <person name="Brambilla E.M."/>
            <person name="Rohde M."/>
            <person name="Goker M."/>
            <person name="Detter J.C."/>
            <person name="Woyke T."/>
            <person name="Bristow J."/>
            <person name="Eisen J.A."/>
            <person name="Markowitz V."/>
            <person name="Hugenholtz P."/>
            <person name="Kyrpides N.C."/>
            <person name="Klenk H.P."/>
        </authorList>
    </citation>
    <scope>NUCLEOTIDE SEQUENCE [LARGE SCALE GENOMIC DNA]</scope>
    <source>
        <strain evidence="4">DSM 21211 / LMG 22137 / NRRL B-23946 / LB-34</strain>
    </source>
</reference>
<dbReference type="RefSeq" id="WP_013557731.1">
    <property type="nucleotide sequence ID" value="NC_014958.1"/>
</dbReference>
<feature type="compositionally biased region" description="Polar residues" evidence="1">
    <location>
        <begin position="186"/>
        <end position="196"/>
    </location>
</feature>
<dbReference type="HOGENOM" id="CLU_932924_0_0_0"/>
<feature type="compositionally biased region" description="Pro residues" evidence="1">
    <location>
        <begin position="124"/>
        <end position="137"/>
    </location>
</feature>
<feature type="compositionally biased region" description="Pro residues" evidence="1">
    <location>
        <begin position="169"/>
        <end position="181"/>
    </location>
</feature>
<dbReference type="EMBL" id="CP002454">
    <property type="protein sequence ID" value="ADV68227.1"/>
    <property type="molecule type" value="Genomic_DNA"/>
</dbReference>
<feature type="transmembrane region" description="Helical" evidence="2">
    <location>
        <begin position="260"/>
        <end position="287"/>
    </location>
</feature>
<dbReference type="AlphaFoldDB" id="E8UAY8"/>
<dbReference type="GO" id="GO:0003677">
    <property type="term" value="F:DNA binding"/>
    <property type="evidence" value="ECO:0007669"/>
    <property type="project" value="UniProtKB-KW"/>
</dbReference>
<sequence length="298" mass="30346">MNERMTAVLREAGFDGGGVRATLDHPDAFFALTDRELAYHDAGGLRRVNLPDVTRIHSDRDGVLRVETANGTALTASLLGFVPAQVQSFFQEVRDVTARAKNQPAPPNTAPKPFVAPAAAPAPRTAPTPAPVAPAPAPAATTVTVSPSVREVRAAPEPATATPDRTPEPVSPAPDPAPSAPRPIVISSTPVTSSADDVNAPRAGGTVATPGIAAALASGELAQAASSAEGYVGAIRALAVVLGLAALGVAFMQWRNDQALAALWVLASGGVAAIALLMLASVTRLLVAVARQLPDRDA</sequence>
<evidence type="ECO:0000313" key="4">
    <source>
        <dbReference type="Proteomes" id="UP000008635"/>
    </source>
</evidence>
<protein>
    <submittedName>
        <fullName evidence="3">LytTr DNA-binding region</fullName>
    </submittedName>
</protein>
<dbReference type="STRING" id="709986.Deima_2594"/>
<dbReference type="Proteomes" id="UP000008635">
    <property type="component" value="Chromosome"/>
</dbReference>
<keyword evidence="2" id="KW-0812">Transmembrane</keyword>
<feature type="transmembrane region" description="Helical" evidence="2">
    <location>
        <begin position="234"/>
        <end position="254"/>
    </location>
</feature>
<gene>
    <name evidence="3" type="ordered locus">Deima_2594</name>
</gene>
<organism evidence="3 4">
    <name type="scientific">Deinococcus maricopensis (strain DSM 21211 / LMG 22137 / NRRL B-23946 / LB-34)</name>
    <dbReference type="NCBI Taxonomy" id="709986"/>
    <lineage>
        <taxon>Bacteria</taxon>
        <taxon>Thermotogati</taxon>
        <taxon>Deinococcota</taxon>
        <taxon>Deinococci</taxon>
        <taxon>Deinococcales</taxon>
        <taxon>Deinococcaceae</taxon>
        <taxon>Deinococcus</taxon>
    </lineage>
</organism>
<keyword evidence="2" id="KW-0472">Membrane</keyword>
<evidence type="ECO:0000313" key="3">
    <source>
        <dbReference type="EMBL" id="ADV68227.1"/>
    </source>
</evidence>
<evidence type="ECO:0000256" key="1">
    <source>
        <dbReference type="SAM" id="MobiDB-lite"/>
    </source>
</evidence>
<name>E8UAY8_DEIML</name>
<feature type="compositionally biased region" description="Low complexity" evidence="1">
    <location>
        <begin position="111"/>
        <end position="123"/>
    </location>
</feature>
<feature type="region of interest" description="Disordered" evidence="1">
    <location>
        <begin position="99"/>
        <end position="203"/>
    </location>
</feature>